<dbReference type="EMBL" id="PCRH01000033">
    <property type="protein sequence ID" value="PIP17148.1"/>
    <property type="molecule type" value="Genomic_DNA"/>
</dbReference>
<dbReference type="InterPro" id="IPR012912">
    <property type="entry name" value="Plasmid_pRiA4b_Orf3-like"/>
</dbReference>
<organism evidence="2 3">
    <name type="scientific">Candidatus Portnoybacteria bacterium CG23_combo_of_CG06-09_8_20_14_all_37_13</name>
    <dbReference type="NCBI Taxonomy" id="1974819"/>
    <lineage>
        <taxon>Bacteria</taxon>
        <taxon>Candidatus Portnoyibacteriota</taxon>
    </lineage>
</organism>
<comment type="caution">
    <text evidence="2">The sequence shown here is derived from an EMBL/GenBank/DDBJ whole genome shotgun (WGS) entry which is preliminary data.</text>
</comment>
<feature type="domain" description="Plasmid pRiA4b Orf3-like" evidence="1">
    <location>
        <begin position="21"/>
        <end position="149"/>
    </location>
</feature>
<protein>
    <recommendedName>
        <fullName evidence="1">Plasmid pRiA4b Orf3-like domain-containing protein</fullName>
    </recommendedName>
</protein>
<dbReference type="InterPro" id="IPR024047">
    <property type="entry name" value="MM3350-like_sf"/>
</dbReference>
<gene>
    <name evidence="2" type="ORF">COX44_01485</name>
</gene>
<evidence type="ECO:0000313" key="2">
    <source>
        <dbReference type="EMBL" id="PIP17148.1"/>
    </source>
</evidence>
<sequence length="152" mass="17714">MKTYIFKTSLLYSSPLIAPRGPEISREIEIPENANLYKLAEAIVNAYNFDLDHCFGFFSKINEQKYFDSPQKYELFTDLIEEGESLEPTGAGSVKKTKINKVWQNIGDKMLFLFDYGDNWQFVVEFKGFGEKNQKKKYPRILKKTGKAPRQY</sequence>
<proteinExistence type="predicted"/>
<accession>A0A2G9YD38</accession>
<dbReference type="SUPFAM" id="SSF159941">
    <property type="entry name" value="MM3350-like"/>
    <property type="match status" value="1"/>
</dbReference>
<dbReference type="Pfam" id="PF07929">
    <property type="entry name" value="PRiA4_ORF3"/>
    <property type="match status" value="1"/>
</dbReference>
<dbReference type="Gene3D" id="3.10.290.30">
    <property type="entry name" value="MM3350-like"/>
    <property type="match status" value="1"/>
</dbReference>
<evidence type="ECO:0000259" key="1">
    <source>
        <dbReference type="Pfam" id="PF07929"/>
    </source>
</evidence>
<name>A0A2G9YD38_9BACT</name>
<reference evidence="2 3" key="1">
    <citation type="submission" date="2017-09" db="EMBL/GenBank/DDBJ databases">
        <title>Depth-based differentiation of microbial function through sediment-hosted aquifers and enrichment of novel symbionts in the deep terrestrial subsurface.</title>
        <authorList>
            <person name="Probst A.J."/>
            <person name="Ladd B."/>
            <person name="Jarett J.K."/>
            <person name="Geller-Mcgrath D.E."/>
            <person name="Sieber C.M."/>
            <person name="Emerson J.B."/>
            <person name="Anantharaman K."/>
            <person name="Thomas B.C."/>
            <person name="Malmstrom R."/>
            <person name="Stieglmeier M."/>
            <person name="Klingl A."/>
            <person name="Woyke T."/>
            <person name="Ryan C.M."/>
            <person name="Banfield J.F."/>
        </authorList>
    </citation>
    <scope>NUCLEOTIDE SEQUENCE [LARGE SCALE GENOMIC DNA]</scope>
    <source>
        <strain evidence="2">CG23_combo_of_CG06-09_8_20_14_all_37_13</strain>
    </source>
</reference>
<evidence type="ECO:0000313" key="3">
    <source>
        <dbReference type="Proteomes" id="UP000231480"/>
    </source>
</evidence>
<dbReference type="AlphaFoldDB" id="A0A2G9YD38"/>
<dbReference type="Proteomes" id="UP000231480">
    <property type="component" value="Unassembled WGS sequence"/>
</dbReference>